<dbReference type="GO" id="GO:0000462">
    <property type="term" value="P:maturation of SSU-rRNA from tricistronic rRNA transcript (SSU-rRNA, 5.8S rRNA, LSU-rRNA)"/>
    <property type="evidence" value="ECO:0007669"/>
    <property type="project" value="TreeGrafter"/>
</dbReference>
<comment type="subcellular location">
    <subcellularLocation>
        <location evidence="1">Nucleus</location>
        <location evidence="1">Nucleolus</location>
    </subcellularLocation>
</comment>
<dbReference type="GO" id="GO:0032040">
    <property type="term" value="C:small-subunit processome"/>
    <property type="evidence" value="ECO:0007669"/>
    <property type="project" value="TreeGrafter"/>
</dbReference>
<dbReference type="PANTHER" id="PTHR13457">
    <property type="entry name" value="BAP28"/>
    <property type="match status" value="1"/>
</dbReference>
<dbReference type="SUPFAM" id="SSF48371">
    <property type="entry name" value="ARM repeat"/>
    <property type="match status" value="1"/>
</dbReference>
<keyword evidence="1" id="KW-0698">rRNA processing</keyword>
<accession>A0A0N5ANL5</accession>
<proteinExistence type="inferred from homology"/>
<evidence type="ECO:0000313" key="3">
    <source>
        <dbReference type="Proteomes" id="UP000046393"/>
    </source>
</evidence>
<dbReference type="InterPro" id="IPR016024">
    <property type="entry name" value="ARM-type_fold"/>
</dbReference>
<evidence type="ECO:0000259" key="2">
    <source>
        <dbReference type="Pfam" id="PF23243"/>
    </source>
</evidence>
<sequence>MTTTLARQLEHLQVAASAQLGIERSHVSLLFDRKEAASLYKEDVLKIGQSGLSQLRKVDPAVINEDDENELFSETALTLQRILLTAEENKRLDKVIERVLARISPYLLQFATQQILEWLIYRFQIHLFNGPKLFITFLPFHNTKIFARLLSLLQLKGIEYDWVREYAKDEVPIPFEVLVTKCFSKNHSLLSLITSNIDETVAVSISTLCYVKFKCLSFLRLLPLRLCSLTITAQLCVSVSLAESVLHSMLKLILLKISAATMCASIDTVILLCQRQDIKTLPLKYVYVVSRSDLQMDYIVEMVRNTQDQRTLRDCLRLLTAAVKISPVDVLSQMMSVFTFMGSGLLKKDNDLTLGIIEETLSVLFSAIITDNLFNDRLVSVARIFATSVVDIPAHRRMRILHAVADAATAKHLWVVIALLFEQYCVTWQRNVVVKEQFEEMATEMVSLYNGAEQLLCAINLVEYIVFMGDDSMKKSCSVSEFYKLLFDRSKHSVQKLRHYRFAILGWVARLLDSKDLFDKLSDSTDEEIYNNLLVIGKRMLICSMELDEFVTAQSSGNGATGSSLDAGTIKYWMAVTSRADIIAEKFRNLLPISVSSRLVAEILSDQDVNSKLRDKALQLLNVKLMQDGVFYKNGGIEAKHMILFAEKLLTWIKPTEVKIEVLLCQNAAFTMRLLARRMDTESCNEILSKCVEWRSLDEALVGNIFLLLAEIIKSHNMRATLLASNLAVPISSGSQEVETRITRRKRVAQQSLSGRRIGGDTLLVCGLACLQRILDQFAHYVSVHFVLLLTTISRLSARYDPDFEIVFFFCFNCKILLYDTYNTLALPHFGRFFELVPQIMLHMNASKTDTKCLLFFGKKGTFEALEGNSLLTLIIDFVAKCAKHQEFFTDERLHLVLDSIIDELDNSIVFGHEERCYLHLSDCLYNMADTHNDVISDMFAKIMLKTRSTSSKTRYRILLVLERMFSRMGEAVAPILPSVLPFLSELLEDDKKKVEEQWTFSHRQPAFPTAVTEWTGA</sequence>
<dbReference type="InterPro" id="IPR056473">
    <property type="entry name" value="HEAT_Utp10/HEAT1"/>
</dbReference>
<keyword evidence="1" id="KW-0539">Nucleus</keyword>
<feature type="domain" description="Utp10/HEAT1 HEAT-repeats" evidence="2">
    <location>
        <begin position="379"/>
        <end position="534"/>
    </location>
</feature>
<dbReference type="GO" id="GO:0030686">
    <property type="term" value="C:90S preribosome"/>
    <property type="evidence" value="ECO:0007669"/>
    <property type="project" value="TreeGrafter"/>
</dbReference>
<keyword evidence="3" id="KW-1185">Reference proteome</keyword>
<evidence type="ECO:0000256" key="1">
    <source>
        <dbReference type="RuleBase" id="RU367065"/>
    </source>
</evidence>
<protein>
    <recommendedName>
        <fullName evidence="1">HEAT repeat-containing protein 1</fullName>
    </recommendedName>
</protein>
<dbReference type="Pfam" id="PF23243">
    <property type="entry name" value="HEAT_HEATR1"/>
    <property type="match status" value="1"/>
</dbReference>
<dbReference type="PANTHER" id="PTHR13457:SF1">
    <property type="entry name" value="HEAT REPEAT-CONTAINING PROTEIN 1"/>
    <property type="match status" value="1"/>
</dbReference>
<organism evidence="3 4">
    <name type="scientific">Syphacia muris</name>
    <dbReference type="NCBI Taxonomy" id="451379"/>
    <lineage>
        <taxon>Eukaryota</taxon>
        <taxon>Metazoa</taxon>
        <taxon>Ecdysozoa</taxon>
        <taxon>Nematoda</taxon>
        <taxon>Chromadorea</taxon>
        <taxon>Rhabditida</taxon>
        <taxon>Spirurina</taxon>
        <taxon>Oxyuridomorpha</taxon>
        <taxon>Oxyuroidea</taxon>
        <taxon>Oxyuridae</taxon>
        <taxon>Syphacia</taxon>
    </lineage>
</organism>
<dbReference type="InterPro" id="IPR040191">
    <property type="entry name" value="UTP10"/>
</dbReference>
<keyword evidence="1" id="KW-0690">Ribosome biogenesis</keyword>
<dbReference type="GO" id="GO:0045943">
    <property type="term" value="P:positive regulation of transcription by RNA polymerase I"/>
    <property type="evidence" value="ECO:0007669"/>
    <property type="project" value="TreeGrafter"/>
</dbReference>
<dbReference type="WBParaSite" id="SMUV_0000620601-mRNA-1">
    <property type="protein sequence ID" value="SMUV_0000620601-mRNA-1"/>
    <property type="gene ID" value="SMUV_0000620601"/>
</dbReference>
<dbReference type="Proteomes" id="UP000046393">
    <property type="component" value="Unplaced"/>
</dbReference>
<comment type="similarity">
    <text evidence="1">Belongs to the HEATR1/UTP10 family.</text>
</comment>
<keyword evidence="1" id="KW-0687">Ribonucleoprotein</keyword>
<name>A0A0N5ANL5_9BILA</name>
<dbReference type="AlphaFoldDB" id="A0A0N5ANL5"/>
<dbReference type="STRING" id="451379.A0A0N5ANL5"/>
<comment type="function">
    <text evidence="1">Involved in nucleolar processing of pre-18S ribosomal RNA.</text>
</comment>
<dbReference type="GO" id="GO:0030515">
    <property type="term" value="F:snoRNA binding"/>
    <property type="evidence" value="ECO:0007669"/>
    <property type="project" value="TreeGrafter"/>
</dbReference>
<evidence type="ECO:0000313" key="4">
    <source>
        <dbReference type="WBParaSite" id="SMUV_0000620601-mRNA-1"/>
    </source>
</evidence>
<dbReference type="GO" id="GO:0034455">
    <property type="term" value="C:t-UTP complex"/>
    <property type="evidence" value="ECO:0007669"/>
    <property type="project" value="TreeGrafter"/>
</dbReference>
<reference evidence="4" key="1">
    <citation type="submission" date="2017-02" db="UniProtKB">
        <authorList>
            <consortium name="WormBaseParasite"/>
        </authorList>
    </citation>
    <scope>IDENTIFICATION</scope>
</reference>